<reference evidence="2" key="1">
    <citation type="journal article" date="2019" name="Int. J. Syst. Evol. Microbiol.">
        <title>The Global Catalogue of Microorganisms (GCM) 10K type strain sequencing project: providing services to taxonomists for standard genome sequencing and annotation.</title>
        <authorList>
            <consortium name="The Broad Institute Genomics Platform"/>
            <consortium name="The Broad Institute Genome Sequencing Center for Infectious Disease"/>
            <person name="Wu L."/>
            <person name="Ma J."/>
        </authorList>
    </citation>
    <scope>NUCLEOTIDE SEQUENCE [LARGE SCALE GENOMIC DNA]</scope>
    <source>
        <strain evidence="2">JCM 9091</strain>
    </source>
</reference>
<gene>
    <name evidence="1" type="ORF">GCM10010448_10730</name>
</gene>
<accession>A0ABP6L2R9</accession>
<protein>
    <submittedName>
        <fullName evidence="1">Uncharacterized protein</fullName>
    </submittedName>
</protein>
<organism evidence="1 2">
    <name type="scientific">Streptomyces glomeratus</name>
    <dbReference type="NCBI Taxonomy" id="284452"/>
    <lineage>
        <taxon>Bacteria</taxon>
        <taxon>Bacillati</taxon>
        <taxon>Actinomycetota</taxon>
        <taxon>Actinomycetes</taxon>
        <taxon>Kitasatosporales</taxon>
        <taxon>Streptomycetaceae</taxon>
        <taxon>Streptomyces</taxon>
    </lineage>
</organism>
<dbReference type="RefSeq" id="WP_308283607.1">
    <property type="nucleotide sequence ID" value="NZ_BAAAUF010000009.1"/>
</dbReference>
<proteinExistence type="predicted"/>
<dbReference type="EMBL" id="BAAAUF010000009">
    <property type="protein sequence ID" value="GAA3030611.1"/>
    <property type="molecule type" value="Genomic_DNA"/>
</dbReference>
<name>A0ABP6L2R9_9ACTN</name>
<evidence type="ECO:0000313" key="1">
    <source>
        <dbReference type="EMBL" id="GAA3030611.1"/>
    </source>
</evidence>
<sequence length="124" mass="13591">MDQAETLAGTAGAAPAHVLRSWVEQAMAGRRTTAGGHRPSAADENAHLEEHGFDEYARWYLGIDDEMGEETKGRYKLPHGDFERVHRCGVLSAEVRAGQQKYADIENAAAHLHGLLDGRRAGNR</sequence>
<keyword evidence="2" id="KW-1185">Reference proteome</keyword>
<dbReference type="Proteomes" id="UP001501532">
    <property type="component" value="Unassembled WGS sequence"/>
</dbReference>
<comment type="caution">
    <text evidence="1">The sequence shown here is derived from an EMBL/GenBank/DDBJ whole genome shotgun (WGS) entry which is preliminary data.</text>
</comment>
<evidence type="ECO:0000313" key="2">
    <source>
        <dbReference type="Proteomes" id="UP001501532"/>
    </source>
</evidence>